<keyword evidence="1" id="KW-0677">Repeat</keyword>
<evidence type="ECO:0000256" key="2">
    <source>
        <dbReference type="ARBA" id="ARBA00023043"/>
    </source>
</evidence>
<dbReference type="InterPro" id="IPR050776">
    <property type="entry name" value="Ank_Repeat/CDKN_Inhibitor"/>
</dbReference>
<dbReference type="PROSITE" id="PS50088">
    <property type="entry name" value="ANK_REPEAT"/>
    <property type="match status" value="2"/>
</dbReference>
<accession>A0A0D3HYQ9</accession>
<evidence type="ECO:0008006" key="6">
    <source>
        <dbReference type="Google" id="ProtNLM"/>
    </source>
</evidence>
<evidence type="ECO:0000256" key="1">
    <source>
        <dbReference type="ARBA" id="ARBA00022737"/>
    </source>
</evidence>
<dbReference type="GeneID" id="17250293"/>
<protein>
    <recommendedName>
        <fullName evidence="6">Heterokaryon incompatibility domain-containing protein</fullName>
    </recommendedName>
</protein>
<keyword evidence="5" id="KW-1185">Reference proteome</keyword>
<dbReference type="PaxDb" id="2903-EOD04144"/>
<keyword evidence="2 3" id="KW-0040">ANK repeat</keyword>
<sequence>MSGLRYPLEPTIAPMYVLPISSLLEYDQLPGYEQLCADDRLELHDEHKPTAFISHTWLGSAHPDPEGSFFLLLKDVLTRVQRREMQIQAFSVGLAPFFGLGRKEKLGALKDGYIWLDWCCVPQRETRRSASWREQFIRSIPSYVARECVEVLLEADPSLGHLGLKPVGWRPFHLALFTGRAAIVAYFAEYHPHLMHLEQPDLSPSGMVLTAFGDLDTLRVAIGLSRDVEDCRDTVGSPLLRAIFRVADAIASAPLPLLRCGLGQRLYNSRAAMSRCTALHVAAFRGHLRAIDLLLERGSSPSSTRHPFGFTPLHTAAIRGHEKALGRLLAAGADPSIRCSRGMTALDWADFWGVDACTRLLRSGSSTEMCRACP</sequence>
<dbReference type="EnsemblProtists" id="EOD04144">
    <property type="protein sequence ID" value="EOD04144"/>
    <property type="gene ID" value="EMIHUDRAFT_121693"/>
</dbReference>
<dbReference type="SMART" id="SM00248">
    <property type="entry name" value="ANK"/>
    <property type="match status" value="3"/>
</dbReference>
<dbReference type="Pfam" id="PF12796">
    <property type="entry name" value="Ank_2"/>
    <property type="match status" value="1"/>
</dbReference>
<evidence type="ECO:0000256" key="3">
    <source>
        <dbReference type="PROSITE-ProRule" id="PRU00023"/>
    </source>
</evidence>
<feature type="repeat" description="ANK" evidence="3">
    <location>
        <begin position="308"/>
        <end position="340"/>
    </location>
</feature>
<dbReference type="InterPro" id="IPR036770">
    <property type="entry name" value="Ankyrin_rpt-contain_sf"/>
</dbReference>
<dbReference type="eggNOG" id="KOG0504">
    <property type="taxonomic scope" value="Eukaryota"/>
</dbReference>
<organism evidence="4 5">
    <name type="scientific">Emiliania huxleyi (strain CCMP1516)</name>
    <dbReference type="NCBI Taxonomy" id="280463"/>
    <lineage>
        <taxon>Eukaryota</taxon>
        <taxon>Haptista</taxon>
        <taxon>Haptophyta</taxon>
        <taxon>Prymnesiophyceae</taxon>
        <taxon>Isochrysidales</taxon>
        <taxon>Noelaerhabdaceae</taxon>
        <taxon>Emiliania</taxon>
    </lineage>
</organism>
<dbReference type="PROSITE" id="PS50297">
    <property type="entry name" value="ANK_REP_REGION"/>
    <property type="match status" value="2"/>
</dbReference>
<dbReference type="EnsemblProtists" id="EOD08577">
    <property type="protein sequence ID" value="EOD08577"/>
    <property type="gene ID" value="EMIHUDRAFT_105958"/>
</dbReference>
<dbReference type="PANTHER" id="PTHR24201">
    <property type="entry name" value="ANK_REP_REGION DOMAIN-CONTAINING PROTEIN"/>
    <property type="match status" value="1"/>
</dbReference>
<reference evidence="5" key="1">
    <citation type="journal article" date="2013" name="Nature">
        <title>Pan genome of the phytoplankton Emiliania underpins its global distribution.</title>
        <authorList>
            <person name="Read B.A."/>
            <person name="Kegel J."/>
            <person name="Klute M.J."/>
            <person name="Kuo A."/>
            <person name="Lefebvre S.C."/>
            <person name="Maumus F."/>
            <person name="Mayer C."/>
            <person name="Miller J."/>
            <person name="Monier A."/>
            <person name="Salamov A."/>
            <person name="Young J."/>
            <person name="Aguilar M."/>
            <person name="Claverie J.M."/>
            <person name="Frickenhaus S."/>
            <person name="Gonzalez K."/>
            <person name="Herman E.K."/>
            <person name="Lin Y.C."/>
            <person name="Napier J."/>
            <person name="Ogata H."/>
            <person name="Sarno A.F."/>
            <person name="Shmutz J."/>
            <person name="Schroeder D."/>
            <person name="de Vargas C."/>
            <person name="Verret F."/>
            <person name="von Dassow P."/>
            <person name="Valentin K."/>
            <person name="Van de Peer Y."/>
            <person name="Wheeler G."/>
            <person name="Dacks J.B."/>
            <person name="Delwiche C.F."/>
            <person name="Dyhrman S.T."/>
            <person name="Glockner G."/>
            <person name="John U."/>
            <person name="Richards T."/>
            <person name="Worden A.Z."/>
            <person name="Zhang X."/>
            <person name="Grigoriev I.V."/>
            <person name="Allen A.E."/>
            <person name="Bidle K."/>
            <person name="Borodovsky M."/>
            <person name="Bowler C."/>
            <person name="Brownlee C."/>
            <person name="Cock J.M."/>
            <person name="Elias M."/>
            <person name="Gladyshev V.N."/>
            <person name="Groth M."/>
            <person name="Guda C."/>
            <person name="Hadaegh A."/>
            <person name="Iglesias-Rodriguez M.D."/>
            <person name="Jenkins J."/>
            <person name="Jones B.M."/>
            <person name="Lawson T."/>
            <person name="Leese F."/>
            <person name="Lindquist E."/>
            <person name="Lobanov A."/>
            <person name="Lomsadze A."/>
            <person name="Malik S.B."/>
            <person name="Marsh M.E."/>
            <person name="Mackinder L."/>
            <person name="Mock T."/>
            <person name="Mueller-Roeber B."/>
            <person name="Pagarete A."/>
            <person name="Parker M."/>
            <person name="Probert I."/>
            <person name="Quesneville H."/>
            <person name="Raines C."/>
            <person name="Rensing S.A."/>
            <person name="Riano-Pachon D.M."/>
            <person name="Richier S."/>
            <person name="Rokitta S."/>
            <person name="Shiraiwa Y."/>
            <person name="Soanes D.M."/>
            <person name="van der Giezen M."/>
            <person name="Wahlund T.M."/>
            <person name="Williams B."/>
            <person name="Wilson W."/>
            <person name="Wolfe G."/>
            <person name="Wurch L.L."/>
        </authorList>
    </citation>
    <scope>NUCLEOTIDE SEQUENCE</scope>
</reference>
<proteinExistence type="predicted"/>
<dbReference type="PANTHER" id="PTHR24201:SF15">
    <property type="entry name" value="ANKYRIN REPEAT DOMAIN-CONTAINING PROTEIN 66"/>
    <property type="match status" value="1"/>
</dbReference>
<evidence type="ECO:0000313" key="4">
    <source>
        <dbReference type="EnsemblProtists" id="EOD04144"/>
    </source>
</evidence>
<dbReference type="RefSeq" id="XP_005761006.1">
    <property type="nucleotide sequence ID" value="XM_005760949.1"/>
</dbReference>
<dbReference type="InterPro" id="IPR002110">
    <property type="entry name" value="Ankyrin_rpt"/>
</dbReference>
<dbReference type="Proteomes" id="UP000013827">
    <property type="component" value="Unassembled WGS sequence"/>
</dbReference>
<feature type="repeat" description="ANK" evidence="3">
    <location>
        <begin position="274"/>
        <end position="306"/>
    </location>
</feature>
<dbReference type="KEGG" id="ehx:EMIHUDRAFT_105958"/>
<name>A0A0D3HYQ9_EMIH1</name>
<dbReference type="HOGENOM" id="CLU_740674_0_0_1"/>
<dbReference type="Gene3D" id="1.25.40.20">
    <property type="entry name" value="Ankyrin repeat-containing domain"/>
    <property type="match status" value="1"/>
</dbReference>
<dbReference type="GeneID" id="17254749"/>
<dbReference type="AlphaFoldDB" id="A0A0D3HYQ9"/>
<reference evidence="4" key="2">
    <citation type="submission" date="2024-10" db="UniProtKB">
        <authorList>
            <consortium name="EnsemblProtists"/>
        </authorList>
    </citation>
    <scope>IDENTIFICATION</scope>
</reference>
<dbReference type="SUPFAM" id="SSF48403">
    <property type="entry name" value="Ankyrin repeat"/>
    <property type="match status" value="1"/>
</dbReference>
<evidence type="ECO:0000313" key="5">
    <source>
        <dbReference type="Proteomes" id="UP000013827"/>
    </source>
</evidence>
<dbReference type="STRING" id="2903.R1D602"/>
<dbReference type="RefSeq" id="XP_005756573.1">
    <property type="nucleotide sequence ID" value="XM_005756516.1"/>
</dbReference>
<dbReference type="KEGG" id="ehx:EMIHUDRAFT_121693"/>